<accession>A0A834PGM3</accession>
<gene>
    <name evidence="2" type="ORF">H0235_001678</name>
</gene>
<dbReference type="EMBL" id="JACSDY010000001">
    <property type="protein sequence ID" value="KAF7439287.1"/>
    <property type="molecule type" value="Genomic_DNA"/>
</dbReference>
<feature type="compositionally biased region" description="Polar residues" evidence="1">
    <location>
        <begin position="39"/>
        <end position="54"/>
    </location>
</feature>
<keyword evidence="3" id="KW-1185">Reference proteome</keyword>
<reference evidence="2" key="1">
    <citation type="journal article" date="2020" name="G3 (Bethesda)">
        <title>High-Quality Assemblies for Three Invasive Social Wasps from the &lt;i&gt;Vespula&lt;/i&gt; Genus.</title>
        <authorList>
            <person name="Harrop T.W.R."/>
            <person name="Guhlin J."/>
            <person name="McLaughlin G.M."/>
            <person name="Permina E."/>
            <person name="Stockwell P."/>
            <person name="Gilligan J."/>
            <person name="Le Lec M.F."/>
            <person name="Gruber M.A.M."/>
            <person name="Quinn O."/>
            <person name="Lovegrove M."/>
            <person name="Duncan E.J."/>
            <person name="Remnant E.J."/>
            <person name="Van Eeckhoven J."/>
            <person name="Graham B."/>
            <person name="Knapp R.A."/>
            <person name="Langford K.W."/>
            <person name="Kronenberg Z."/>
            <person name="Press M.O."/>
            <person name="Eacker S.M."/>
            <person name="Wilson-Rankin E.E."/>
            <person name="Purcell J."/>
            <person name="Lester P.J."/>
            <person name="Dearden P.K."/>
        </authorList>
    </citation>
    <scope>NUCLEOTIDE SEQUENCE</scope>
    <source>
        <strain evidence="2">Volc-1</strain>
    </source>
</reference>
<feature type="region of interest" description="Disordered" evidence="1">
    <location>
        <begin position="66"/>
        <end position="105"/>
    </location>
</feature>
<proteinExistence type="predicted"/>
<protein>
    <submittedName>
        <fullName evidence="2">Uncharacterized protein</fullName>
    </submittedName>
</protein>
<feature type="compositionally biased region" description="Polar residues" evidence="1">
    <location>
        <begin position="67"/>
        <end position="77"/>
    </location>
</feature>
<evidence type="ECO:0000313" key="2">
    <source>
        <dbReference type="EMBL" id="KAF7439287.1"/>
    </source>
</evidence>
<name>A0A834PGM3_VESPE</name>
<comment type="caution">
    <text evidence="2">The sequence shown here is derived from an EMBL/GenBank/DDBJ whole genome shotgun (WGS) entry which is preliminary data.</text>
</comment>
<feature type="region of interest" description="Disordered" evidence="1">
    <location>
        <begin position="1"/>
        <end position="54"/>
    </location>
</feature>
<dbReference type="AlphaFoldDB" id="A0A834PGM3"/>
<sequence length="119" mass="13240">MGGRRVVYRPGREPREAQPSFLGETREFQKESRRRDKSSCTSKGAATPITKSISSDIAGRLWKTAKSKSQSHLVGTSTHERAKDAAWHPPGEKVNHLDVVPPSIKPDLHAPCEVTYLHK</sequence>
<dbReference type="Proteomes" id="UP000600918">
    <property type="component" value="Unassembled WGS sequence"/>
</dbReference>
<feature type="compositionally biased region" description="Basic and acidic residues" evidence="1">
    <location>
        <begin position="24"/>
        <end position="38"/>
    </location>
</feature>
<evidence type="ECO:0000256" key="1">
    <source>
        <dbReference type="SAM" id="MobiDB-lite"/>
    </source>
</evidence>
<evidence type="ECO:0000313" key="3">
    <source>
        <dbReference type="Proteomes" id="UP000600918"/>
    </source>
</evidence>
<organism evidence="2 3">
    <name type="scientific">Vespula pensylvanica</name>
    <name type="common">Western yellow jacket</name>
    <name type="synonym">Wasp</name>
    <dbReference type="NCBI Taxonomy" id="30213"/>
    <lineage>
        <taxon>Eukaryota</taxon>
        <taxon>Metazoa</taxon>
        <taxon>Ecdysozoa</taxon>
        <taxon>Arthropoda</taxon>
        <taxon>Hexapoda</taxon>
        <taxon>Insecta</taxon>
        <taxon>Pterygota</taxon>
        <taxon>Neoptera</taxon>
        <taxon>Endopterygota</taxon>
        <taxon>Hymenoptera</taxon>
        <taxon>Apocrita</taxon>
        <taxon>Aculeata</taxon>
        <taxon>Vespoidea</taxon>
        <taxon>Vespidae</taxon>
        <taxon>Vespinae</taxon>
        <taxon>Vespula</taxon>
    </lineage>
</organism>
<feature type="compositionally biased region" description="Basic and acidic residues" evidence="1">
    <location>
        <begin position="78"/>
        <end position="96"/>
    </location>
</feature>